<dbReference type="PROSITE" id="PS00588">
    <property type="entry name" value="FLAGELLA_BB_ROD"/>
    <property type="match status" value="1"/>
</dbReference>
<dbReference type="InterPro" id="IPR001444">
    <property type="entry name" value="Flag_bb_rod_N"/>
</dbReference>
<dbReference type="EMBL" id="CP043420">
    <property type="protein sequence ID" value="QEL11218.1"/>
    <property type="molecule type" value="Genomic_DNA"/>
</dbReference>
<dbReference type="Proteomes" id="UP000322553">
    <property type="component" value="Chromosome"/>
</dbReference>
<dbReference type="PANTHER" id="PTHR30435">
    <property type="entry name" value="FLAGELLAR PROTEIN"/>
    <property type="match status" value="1"/>
</dbReference>
<keyword evidence="8" id="KW-0282">Flagellum</keyword>
<dbReference type="Pfam" id="PF00460">
    <property type="entry name" value="Flg_bb_rod"/>
    <property type="match status" value="1"/>
</dbReference>
<evidence type="ECO:0000256" key="5">
    <source>
        <dbReference type="ARBA" id="ARBA00024934"/>
    </source>
</evidence>
<sequence>MIDRLNASLNFYQQALNLRDERQKVLSANIANADTPGYQARDFDFRSELDQAVKRGGSTEGNGGLAMATTSSRHIPGQAPGNGSVSNLMYRVPSQPSLDGNTVDMDMERVNFADNAVHYQADLQFITSRLQGLKQAMQPE</sequence>
<evidence type="ECO:0000256" key="6">
    <source>
        <dbReference type="PIRNR" id="PIRNR002889"/>
    </source>
</evidence>
<evidence type="ECO:0000256" key="2">
    <source>
        <dbReference type="ARBA" id="ARBA00009677"/>
    </source>
</evidence>
<dbReference type="InterPro" id="IPR019776">
    <property type="entry name" value="Flagellar_basal_body_rod_CS"/>
</dbReference>
<evidence type="ECO:0000256" key="4">
    <source>
        <dbReference type="ARBA" id="ARBA00023143"/>
    </source>
</evidence>
<keyword evidence="4 6" id="KW-0975">Bacterial flagellum</keyword>
<dbReference type="GO" id="GO:0030694">
    <property type="term" value="C:bacterial-type flagellum basal body, rod"/>
    <property type="evidence" value="ECO:0007669"/>
    <property type="project" value="InterPro"/>
</dbReference>
<comment type="similarity">
    <text evidence="2 6">Belongs to the flagella basal body rod proteins family.</text>
</comment>
<proteinExistence type="inferred from homology"/>
<name>A0A1S1P0L5_9GAMM</name>
<dbReference type="PIRSF" id="PIRSF002889">
    <property type="entry name" value="Rod_FlgB"/>
    <property type="match status" value="1"/>
</dbReference>
<feature type="region of interest" description="Disordered" evidence="7">
    <location>
        <begin position="54"/>
        <end position="99"/>
    </location>
</feature>
<comment type="subunit">
    <text evidence="6">The basal body constitutes a major portion of the flagellar organelle and consists of a number of rings mounted on a central rod.</text>
</comment>
<evidence type="ECO:0000313" key="9">
    <source>
        <dbReference type="Proteomes" id="UP000322553"/>
    </source>
</evidence>
<keyword evidence="9" id="KW-1185">Reference proteome</keyword>
<dbReference type="NCBIfam" id="TIGR01396">
    <property type="entry name" value="FlgB"/>
    <property type="match status" value="1"/>
</dbReference>
<evidence type="ECO:0000256" key="3">
    <source>
        <dbReference type="ARBA" id="ARBA00014376"/>
    </source>
</evidence>
<reference evidence="8 9" key="1">
    <citation type="submission" date="2019-08" db="EMBL/GenBank/DDBJ databases">
        <title>Complete genome sequence of Kushneria sp. YCWA18, a halophilic phosphate-solubilizing bacterium isolated from Daqiao saltern in China.</title>
        <authorList>
            <person name="Du G.-X."/>
            <person name="Qu L.-Y."/>
        </authorList>
    </citation>
    <scope>NUCLEOTIDE SEQUENCE [LARGE SCALE GENOMIC DNA]</scope>
    <source>
        <strain evidence="8 9">YCWA18</strain>
    </source>
</reference>
<accession>A0A1S1P0L5</accession>
<evidence type="ECO:0000313" key="8">
    <source>
        <dbReference type="EMBL" id="QEL11218.1"/>
    </source>
</evidence>
<organism evidence="8 9">
    <name type="scientific">Kushneria phosphatilytica</name>
    <dbReference type="NCBI Taxonomy" id="657387"/>
    <lineage>
        <taxon>Bacteria</taxon>
        <taxon>Pseudomonadati</taxon>
        <taxon>Pseudomonadota</taxon>
        <taxon>Gammaproteobacteria</taxon>
        <taxon>Oceanospirillales</taxon>
        <taxon>Halomonadaceae</taxon>
        <taxon>Kushneria</taxon>
    </lineage>
</organism>
<dbReference type="AlphaFoldDB" id="A0A1S1P0L5"/>
<dbReference type="GO" id="GO:0071973">
    <property type="term" value="P:bacterial-type flagellum-dependent cell motility"/>
    <property type="evidence" value="ECO:0007669"/>
    <property type="project" value="InterPro"/>
</dbReference>
<evidence type="ECO:0000256" key="7">
    <source>
        <dbReference type="SAM" id="MobiDB-lite"/>
    </source>
</evidence>
<comment type="subcellular location">
    <subcellularLocation>
        <location evidence="1 6">Bacterial flagellum basal body</location>
    </subcellularLocation>
</comment>
<dbReference type="InterPro" id="IPR006300">
    <property type="entry name" value="FlgB"/>
</dbReference>
<keyword evidence="8" id="KW-0969">Cilium</keyword>
<dbReference type="PANTHER" id="PTHR30435:SF12">
    <property type="entry name" value="FLAGELLAR BASAL BODY ROD PROTEIN FLGB"/>
    <property type="match status" value="1"/>
</dbReference>
<evidence type="ECO:0000256" key="1">
    <source>
        <dbReference type="ARBA" id="ARBA00004117"/>
    </source>
</evidence>
<dbReference type="RefSeq" id="WP_070977562.1">
    <property type="nucleotide sequence ID" value="NZ_CP043420.1"/>
</dbReference>
<keyword evidence="8" id="KW-0966">Cell projection</keyword>
<dbReference type="OrthoDB" id="9788334at2"/>
<dbReference type="STRING" id="657387.BH688_05000"/>
<dbReference type="KEGG" id="kuy:FY550_08755"/>
<protein>
    <recommendedName>
        <fullName evidence="3 6">Flagellar basal body rod protein FlgB</fullName>
    </recommendedName>
</protein>
<gene>
    <name evidence="8" type="primary">flgB</name>
    <name evidence="8" type="ORF">FY550_08755</name>
</gene>
<comment type="function">
    <text evidence="5 6">Structural component of flagellum, the bacterial motility apparatus. Part of the rod structure of flagellar basal body.</text>
</comment>